<dbReference type="Pfam" id="PF00135">
    <property type="entry name" value="COesterase"/>
    <property type="match status" value="2"/>
</dbReference>
<reference evidence="5" key="1">
    <citation type="journal article" date="2020" name="Nat. Commun.">
        <title>Large-scale genome sequencing of mycorrhizal fungi provides insights into the early evolution of symbiotic traits.</title>
        <authorList>
            <person name="Miyauchi S."/>
            <person name="Kiss E."/>
            <person name="Kuo A."/>
            <person name="Drula E."/>
            <person name="Kohler A."/>
            <person name="Sanchez-Garcia M."/>
            <person name="Morin E."/>
            <person name="Andreopoulos B."/>
            <person name="Barry K.W."/>
            <person name="Bonito G."/>
            <person name="Buee M."/>
            <person name="Carver A."/>
            <person name="Chen C."/>
            <person name="Cichocki N."/>
            <person name="Clum A."/>
            <person name="Culley D."/>
            <person name="Crous P.W."/>
            <person name="Fauchery L."/>
            <person name="Girlanda M."/>
            <person name="Hayes R.D."/>
            <person name="Keri Z."/>
            <person name="LaButti K."/>
            <person name="Lipzen A."/>
            <person name="Lombard V."/>
            <person name="Magnuson J."/>
            <person name="Maillard F."/>
            <person name="Murat C."/>
            <person name="Nolan M."/>
            <person name="Ohm R.A."/>
            <person name="Pangilinan J."/>
            <person name="Pereira M.F."/>
            <person name="Perotto S."/>
            <person name="Peter M."/>
            <person name="Pfister S."/>
            <person name="Riley R."/>
            <person name="Sitrit Y."/>
            <person name="Stielow J.B."/>
            <person name="Szollosi G."/>
            <person name="Zifcakova L."/>
            <person name="Stursova M."/>
            <person name="Spatafora J.W."/>
            <person name="Tedersoo L."/>
            <person name="Vaario L.M."/>
            <person name="Yamada A."/>
            <person name="Yan M."/>
            <person name="Wang P."/>
            <person name="Xu J."/>
            <person name="Bruns T."/>
            <person name="Baldrian P."/>
            <person name="Vilgalys R."/>
            <person name="Dunand C."/>
            <person name="Henrissat B."/>
            <person name="Grigoriev I.V."/>
            <person name="Hibbett D."/>
            <person name="Nagy L.G."/>
            <person name="Martin F.M."/>
        </authorList>
    </citation>
    <scope>NUCLEOTIDE SEQUENCE</scope>
    <source>
        <strain evidence="5">UH-Tt-Lm1</strain>
    </source>
</reference>
<evidence type="ECO:0000259" key="4">
    <source>
        <dbReference type="Pfam" id="PF00135"/>
    </source>
</evidence>
<dbReference type="EC" id="3.1.1.-" evidence="3"/>
<sequence>MVSPVLLTHNALKTTFEGINLPLSTPSPPVEQFRGIKYASIPARFRQSKLFTSYPAHTNATTHGPICPQLRNVSLESELLGIVESELPKQFLAQNEFECLNLNITRPAHLEKDARLPVMVWVHGGWSRGSGASWLYDGGAFVQKSTQANKPVIMVTFNYRIGLFGTAASPALQEDNESVGDKGAGNYGMIPRSFSSHRLINALDSGLRDQQVLFEWIHKYITGFGGDPSNVTLFGESTGAADILCHIHSAANQKRHLFHRAILQSPSVEYNVPDTRTAGATLARMLSGYSANTPQELRKLGLERLTAVRHTFRATDDGHFFRPHWKQHMFGSDSHHDVDIHDGQPTPLASQPVIIGDCTMESSLWSFPVSYWNAAGVVRRIRAICQSMQRGNAVLRAYDISTHTPEDELSERILDLINDARFAYPIDRVANALKQANGGKGVYRYVFDQESPTPGAIPHHAADLVYLFENVPLPTLASSPDISHSRSLTPELCFSDEEEEEEDDFSAFEKEDIQWMTPVVDEYAYGRVKNTIQERWLAFAHGQGPWNEEKAYVFGPEGETGERSWCIFEGRRRTQTWHQSLVPLGLSLVQKLGEELGNGPQVGSKGSF</sequence>
<evidence type="ECO:0000256" key="1">
    <source>
        <dbReference type="ARBA" id="ARBA00005964"/>
    </source>
</evidence>
<dbReference type="InterPro" id="IPR029058">
    <property type="entry name" value="AB_hydrolase_fold"/>
</dbReference>
<feature type="domain" description="Carboxylesterase type B" evidence="4">
    <location>
        <begin position="14"/>
        <end position="168"/>
    </location>
</feature>
<protein>
    <recommendedName>
        <fullName evidence="3">Carboxylic ester hydrolase</fullName>
        <ecNumber evidence="3">3.1.1.-</ecNumber>
    </recommendedName>
</protein>
<dbReference type="SUPFAM" id="SSF53474">
    <property type="entry name" value="alpha/beta-Hydrolases"/>
    <property type="match status" value="1"/>
</dbReference>
<gene>
    <name evidence="5" type="ORF">BJ322DRAFT_1106169</name>
</gene>
<dbReference type="GO" id="GO:0016787">
    <property type="term" value="F:hydrolase activity"/>
    <property type="evidence" value="ECO:0007669"/>
    <property type="project" value="UniProtKB-KW"/>
</dbReference>
<dbReference type="PROSITE" id="PS00122">
    <property type="entry name" value="CARBOXYLESTERASE_B_1"/>
    <property type="match status" value="1"/>
</dbReference>
<accession>A0A9P6HJF2</accession>
<dbReference type="AlphaFoldDB" id="A0A9P6HJF2"/>
<keyword evidence="2 3" id="KW-0378">Hydrolase</keyword>
<evidence type="ECO:0000256" key="2">
    <source>
        <dbReference type="ARBA" id="ARBA00022801"/>
    </source>
</evidence>
<dbReference type="InterPro" id="IPR050309">
    <property type="entry name" value="Type-B_Carboxylest/Lipase"/>
</dbReference>
<comment type="caution">
    <text evidence="5">The sequence shown here is derived from an EMBL/GenBank/DDBJ whole genome shotgun (WGS) entry which is preliminary data.</text>
</comment>
<dbReference type="Gene3D" id="3.40.50.1820">
    <property type="entry name" value="alpha/beta hydrolase"/>
    <property type="match status" value="1"/>
</dbReference>
<comment type="similarity">
    <text evidence="1 3">Belongs to the type-B carboxylesterase/lipase family.</text>
</comment>
<dbReference type="InterPro" id="IPR002018">
    <property type="entry name" value="CarbesteraseB"/>
</dbReference>
<organism evidence="5 6">
    <name type="scientific">Thelephora terrestris</name>
    <dbReference type="NCBI Taxonomy" id="56493"/>
    <lineage>
        <taxon>Eukaryota</taxon>
        <taxon>Fungi</taxon>
        <taxon>Dikarya</taxon>
        <taxon>Basidiomycota</taxon>
        <taxon>Agaricomycotina</taxon>
        <taxon>Agaricomycetes</taxon>
        <taxon>Thelephorales</taxon>
        <taxon>Thelephoraceae</taxon>
        <taxon>Thelephora</taxon>
    </lineage>
</organism>
<evidence type="ECO:0000313" key="5">
    <source>
        <dbReference type="EMBL" id="KAF9788154.1"/>
    </source>
</evidence>
<dbReference type="OrthoDB" id="3200163at2759"/>
<dbReference type="PANTHER" id="PTHR11559">
    <property type="entry name" value="CARBOXYLESTERASE"/>
    <property type="match status" value="1"/>
</dbReference>
<keyword evidence="6" id="KW-1185">Reference proteome</keyword>
<evidence type="ECO:0000313" key="6">
    <source>
        <dbReference type="Proteomes" id="UP000736335"/>
    </source>
</evidence>
<dbReference type="InterPro" id="IPR019826">
    <property type="entry name" value="Carboxylesterase_B_AS"/>
</dbReference>
<evidence type="ECO:0000256" key="3">
    <source>
        <dbReference type="RuleBase" id="RU361235"/>
    </source>
</evidence>
<feature type="domain" description="Carboxylesterase type B" evidence="4">
    <location>
        <begin position="206"/>
        <end position="482"/>
    </location>
</feature>
<dbReference type="Proteomes" id="UP000736335">
    <property type="component" value="Unassembled WGS sequence"/>
</dbReference>
<dbReference type="EMBL" id="WIUZ02000004">
    <property type="protein sequence ID" value="KAF9788154.1"/>
    <property type="molecule type" value="Genomic_DNA"/>
</dbReference>
<proteinExistence type="inferred from homology"/>
<reference evidence="5" key="2">
    <citation type="submission" date="2020-11" db="EMBL/GenBank/DDBJ databases">
        <authorList>
            <consortium name="DOE Joint Genome Institute"/>
            <person name="Kuo A."/>
            <person name="Miyauchi S."/>
            <person name="Kiss E."/>
            <person name="Drula E."/>
            <person name="Kohler A."/>
            <person name="Sanchez-Garcia M."/>
            <person name="Andreopoulos B."/>
            <person name="Barry K.W."/>
            <person name="Bonito G."/>
            <person name="Buee M."/>
            <person name="Carver A."/>
            <person name="Chen C."/>
            <person name="Cichocki N."/>
            <person name="Clum A."/>
            <person name="Culley D."/>
            <person name="Crous P.W."/>
            <person name="Fauchery L."/>
            <person name="Girlanda M."/>
            <person name="Hayes R."/>
            <person name="Keri Z."/>
            <person name="Labutti K."/>
            <person name="Lipzen A."/>
            <person name="Lombard V."/>
            <person name="Magnuson J."/>
            <person name="Maillard F."/>
            <person name="Morin E."/>
            <person name="Murat C."/>
            <person name="Nolan M."/>
            <person name="Ohm R."/>
            <person name="Pangilinan J."/>
            <person name="Pereira M."/>
            <person name="Perotto S."/>
            <person name="Peter M."/>
            <person name="Riley R."/>
            <person name="Sitrit Y."/>
            <person name="Stielow B."/>
            <person name="Szollosi G."/>
            <person name="Zifcakova L."/>
            <person name="Stursova M."/>
            <person name="Spatafora J.W."/>
            <person name="Tedersoo L."/>
            <person name="Vaario L.-M."/>
            <person name="Yamada A."/>
            <person name="Yan M."/>
            <person name="Wang P."/>
            <person name="Xu J."/>
            <person name="Bruns T."/>
            <person name="Baldrian P."/>
            <person name="Vilgalys R."/>
            <person name="Henrissat B."/>
            <person name="Grigoriev I.V."/>
            <person name="Hibbett D."/>
            <person name="Nagy L.G."/>
            <person name="Martin F.M."/>
        </authorList>
    </citation>
    <scope>NUCLEOTIDE SEQUENCE</scope>
    <source>
        <strain evidence="5">UH-Tt-Lm1</strain>
    </source>
</reference>
<name>A0A9P6HJF2_9AGAM</name>